<dbReference type="NCBIfam" id="TIGR01554">
    <property type="entry name" value="major_cap_HK97"/>
    <property type="match status" value="1"/>
</dbReference>
<evidence type="ECO:0000313" key="4">
    <source>
        <dbReference type="Proteomes" id="UP000003879"/>
    </source>
</evidence>
<dbReference type="Proteomes" id="UP000003879">
    <property type="component" value="Unassembled WGS sequence"/>
</dbReference>
<dbReference type="InterPro" id="IPR024455">
    <property type="entry name" value="Phage_capsid"/>
</dbReference>
<organism evidence="3 4">
    <name type="scientific">Bacteroides fragilis CL07T12C05</name>
    <dbReference type="NCBI Taxonomy" id="997883"/>
    <lineage>
        <taxon>Bacteria</taxon>
        <taxon>Pseudomonadati</taxon>
        <taxon>Bacteroidota</taxon>
        <taxon>Bacteroidia</taxon>
        <taxon>Bacteroidales</taxon>
        <taxon>Bacteroidaceae</taxon>
        <taxon>Bacteroides</taxon>
    </lineage>
</organism>
<dbReference type="InterPro" id="IPR054612">
    <property type="entry name" value="Phage_capsid-like_C"/>
</dbReference>
<protein>
    <recommendedName>
        <fullName evidence="2">Phage capsid-like C-terminal domain-containing protein</fullName>
    </recommendedName>
</protein>
<dbReference type="HOGENOM" id="CLU_690114_0_0_10"/>
<proteinExistence type="predicted"/>
<dbReference type="PATRIC" id="fig|997883.3.peg.2735"/>
<evidence type="ECO:0000259" key="2">
    <source>
        <dbReference type="Pfam" id="PF05065"/>
    </source>
</evidence>
<evidence type="ECO:0000256" key="1">
    <source>
        <dbReference type="ARBA" id="ARBA00004328"/>
    </source>
</evidence>
<gene>
    <name evidence="3" type="ORF">HMPREF1056_02628</name>
</gene>
<name>A0A0E2AS75_BACFG</name>
<accession>A0A0E2AS75</accession>
<comment type="subcellular location">
    <subcellularLocation>
        <location evidence="1">Virion</location>
    </subcellularLocation>
</comment>
<reference evidence="3 4" key="1">
    <citation type="submission" date="2012-02" db="EMBL/GenBank/DDBJ databases">
        <title>The Genome Sequence of Bacteroides fragilis CL07T12C05.</title>
        <authorList>
            <consortium name="The Broad Institute Genome Sequencing Platform"/>
            <person name="Earl A."/>
            <person name="Ward D."/>
            <person name="Feldgarden M."/>
            <person name="Gevers D."/>
            <person name="Zitomersky N.L."/>
            <person name="Coyne M.J."/>
            <person name="Comstock L.E."/>
            <person name="Young S.K."/>
            <person name="Zeng Q."/>
            <person name="Gargeya S."/>
            <person name="Fitzgerald M."/>
            <person name="Haas B."/>
            <person name="Abouelleil A."/>
            <person name="Alvarado L."/>
            <person name="Arachchi H.M."/>
            <person name="Berlin A."/>
            <person name="Chapman S.B."/>
            <person name="Gearin G."/>
            <person name="Goldberg J."/>
            <person name="Griggs A."/>
            <person name="Gujja S."/>
            <person name="Hansen M."/>
            <person name="Heiman D."/>
            <person name="Howarth C."/>
            <person name="Larimer J."/>
            <person name="Lui A."/>
            <person name="MacDonald P.J.P."/>
            <person name="McCowen C."/>
            <person name="Montmayeur A."/>
            <person name="Murphy C."/>
            <person name="Neiman D."/>
            <person name="Pearson M."/>
            <person name="Priest M."/>
            <person name="Roberts A."/>
            <person name="Saif S."/>
            <person name="Shea T."/>
            <person name="Sisk P."/>
            <person name="Stolte C."/>
            <person name="Sykes S."/>
            <person name="Wortman J."/>
            <person name="Nusbaum C."/>
            <person name="Birren B."/>
        </authorList>
    </citation>
    <scope>NUCLEOTIDE SEQUENCE [LARGE SCALE GENOMIC DNA]</scope>
    <source>
        <strain evidence="3 4">CL07T12C05</strain>
    </source>
</reference>
<dbReference type="AlphaFoldDB" id="A0A0E2AS75"/>
<dbReference type="RefSeq" id="WP_005793683.1">
    <property type="nucleotide sequence ID" value="NZ_JH724215.1"/>
</dbReference>
<dbReference type="Pfam" id="PF05065">
    <property type="entry name" value="Phage_capsid"/>
    <property type="match status" value="1"/>
</dbReference>
<comment type="caution">
    <text evidence="3">The sequence shown here is derived from an EMBL/GenBank/DDBJ whole genome shotgun (WGS) entry which is preliminary data.</text>
</comment>
<dbReference type="EMBL" id="AGXN01000012">
    <property type="protein sequence ID" value="EIY96740.1"/>
    <property type="molecule type" value="Genomic_DNA"/>
</dbReference>
<sequence>MKEEKKMTVREMIEARFNNCTRMNEIADAAEARESKELTDAEKAEVQKLERENRIYDLQIAGSGVAPVASPVSREAGFQNWIRERAKEHDMQGYALKRESIMVSTNAAPMIPLAINDIIKPLEEGLILGKVGLKVQTGLSGNYVWPTVAAIEGEWAGESAALTDKTIAIDKIVPTPYRLGATVSVTSQLINQTDGVAYAVVKEQIPMAITRTLNKTMFSPVTVNANKVNGPFVACKKAAAKAIGALTTTALRKEALHITFAGELPTYKELLAMKGIILAKGIISDGTFCYVMDEYTKAMLESTPRDAGSGLMIIENDKIAGVPVFCTNYINNDGGIHVGLGVWSYQALGQFGEQRFIVDPYTKASKDTTVLTLNGDWSMTTLRQEAFLLGDCTAAGVGG</sequence>
<evidence type="ECO:0000313" key="3">
    <source>
        <dbReference type="EMBL" id="EIY96740.1"/>
    </source>
</evidence>
<feature type="domain" description="Phage capsid-like C-terminal" evidence="2">
    <location>
        <begin position="116"/>
        <end position="374"/>
    </location>
</feature>
<dbReference type="SUPFAM" id="SSF56563">
    <property type="entry name" value="Major capsid protein gp5"/>
    <property type="match status" value="1"/>
</dbReference>